<dbReference type="InterPro" id="IPR036388">
    <property type="entry name" value="WH-like_DNA-bd_sf"/>
</dbReference>
<dbReference type="PRINTS" id="PR00039">
    <property type="entry name" value="HTHLYSR"/>
</dbReference>
<dbReference type="RefSeq" id="WP_378537003.1">
    <property type="nucleotide sequence ID" value="NZ_JBHSBH010000015.1"/>
</dbReference>
<evidence type="ECO:0000256" key="3">
    <source>
        <dbReference type="ARBA" id="ARBA00023125"/>
    </source>
</evidence>
<evidence type="ECO:0000313" key="6">
    <source>
        <dbReference type="EMBL" id="MFC3998878.1"/>
    </source>
</evidence>
<gene>
    <name evidence="6" type="ORF">ACFOVU_23355</name>
</gene>
<proteinExistence type="inferred from homology"/>
<keyword evidence="3" id="KW-0238">DNA-binding</keyword>
<dbReference type="EMBL" id="JBHSBH010000015">
    <property type="protein sequence ID" value="MFC3998878.1"/>
    <property type="molecule type" value="Genomic_DNA"/>
</dbReference>
<dbReference type="Pfam" id="PF00126">
    <property type="entry name" value="HTH_1"/>
    <property type="match status" value="1"/>
</dbReference>
<feature type="domain" description="HTH lysR-type" evidence="5">
    <location>
        <begin position="3"/>
        <end position="58"/>
    </location>
</feature>
<dbReference type="Proteomes" id="UP001595847">
    <property type="component" value="Unassembled WGS sequence"/>
</dbReference>
<reference evidence="7" key="1">
    <citation type="journal article" date="2019" name="Int. J. Syst. Evol. Microbiol.">
        <title>The Global Catalogue of Microorganisms (GCM) 10K type strain sequencing project: providing services to taxonomists for standard genome sequencing and annotation.</title>
        <authorList>
            <consortium name="The Broad Institute Genomics Platform"/>
            <consortium name="The Broad Institute Genome Sequencing Center for Infectious Disease"/>
            <person name="Wu L."/>
            <person name="Ma J."/>
        </authorList>
    </citation>
    <scope>NUCLEOTIDE SEQUENCE [LARGE SCALE GENOMIC DNA]</scope>
    <source>
        <strain evidence="7">TBRC 1826</strain>
    </source>
</reference>
<dbReference type="InterPro" id="IPR005119">
    <property type="entry name" value="LysR_subst-bd"/>
</dbReference>
<dbReference type="CDD" id="cd08414">
    <property type="entry name" value="PBP2_LTTR_aromatics_like"/>
    <property type="match status" value="1"/>
</dbReference>
<dbReference type="SUPFAM" id="SSF46785">
    <property type="entry name" value="Winged helix' DNA-binding domain"/>
    <property type="match status" value="1"/>
</dbReference>
<evidence type="ECO:0000256" key="1">
    <source>
        <dbReference type="ARBA" id="ARBA00009437"/>
    </source>
</evidence>
<comment type="caution">
    <text evidence="6">The sequence shown here is derived from an EMBL/GenBank/DDBJ whole genome shotgun (WGS) entry which is preliminary data.</text>
</comment>
<dbReference type="PANTHER" id="PTHR30346:SF0">
    <property type="entry name" value="HCA OPERON TRANSCRIPTIONAL ACTIVATOR HCAR"/>
    <property type="match status" value="1"/>
</dbReference>
<dbReference type="Gene3D" id="1.10.10.10">
    <property type="entry name" value="Winged helix-like DNA-binding domain superfamily/Winged helix DNA-binding domain"/>
    <property type="match status" value="1"/>
</dbReference>
<accession>A0ABV8FUW2</accession>
<evidence type="ECO:0000256" key="4">
    <source>
        <dbReference type="ARBA" id="ARBA00023163"/>
    </source>
</evidence>
<dbReference type="SUPFAM" id="SSF53850">
    <property type="entry name" value="Periplasmic binding protein-like II"/>
    <property type="match status" value="1"/>
</dbReference>
<dbReference type="PANTHER" id="PTHR30346">
    <property type="entry name" value="TRANSCRIPTIONAL DUAL REGULATOR HCAR-RELATED"/>
    <property type="match status" value="1"/>
</dbReference>
<evidence type="ECO:0000313" key="7">
    <source>
        <dbReference type="Proteomes" id="UP001595847"/>
    </source>
</evidence>
<dbReference type="Gene3D" id="3.40.190.10">
    <property type="entry name" value="Periplasmic binding protein-like II"/>
    <property type="match status" value="2"/>
</dbReference>
<evidence type="ECO:0000256" key="2">
    <source>
        <dbReference type="ARBA" id="ARBA00023015"/>
    </source>
</evidence>
<keyword evidence="4" id="KW-0804">Transcription</keyword>
<comment type="similarity">
    <text evidence="1">Belongs to the LysR transcriptional regulatory family.</text>
</comment>
<dbReference type="InterPro" id="IPR000847">
    <property type="entry name" value="LysR_HTH_N"/>
</dbReference>
<organism evidence="6 7">
    <name type="scientific">Nocardiopsis sediminis</name>
    <dbReference type="NCBI Taxonomy" id="1778267"/>
    <lineage>
        <taxon>Bacteria</taxon>
        <taxon>Bacillati</taxon>
        <taxon>Actinomycetota</taxon>
        <taxon>Actinomycetes</taxon>
        <taxon>Streptosporangiales</taxon>
        <taxon>Nocardiopsidaceae</taxon>
        <taxon>Nocardiopsis</taxon>
    </lineage>
</organism>
<keyword evidence="2" id="KW-0805">Transcription regulation</keyword>
<sequence>MDIDLRLMRYVIAVAEEESFSEAARRLHMAQPPLSRQIRDLEHRLGAPLFERRPVRLTDAGAVFVKGAREILTRTDRLMERTVLAGRGELGTVRVGYVLSAAYDTLPRLIAAARERHPRLQVEAREGWSPDLEAALADGAVDLALSHTLPERPGYARQPLRREALCALVGSRHPFAGRASATLRDFAGQTFRFYSPRLAPAHYALLRAALDRTGETFTYWEDPVPGLRHLRLDDGASFTLAPASMAQSLASADVCAVPLTGPGLSTLDLDLVWRRDHLTPTATLLLRTAAVLTRTAHWTR</sequence>
<evidence type="ECO:0000259" key="5">
    <source>
        <dbReference type="PROSITE" id="PS50931"/>
    </source>
</evidence>
<dbReference type="InterPro" id="IPR036390">
    <property type="entry name" value="WH_DNA-bd_sf"/>
</dbReference>
<protein>
    <submittedName>
        <fullName evidence="6">LysR family transcriptional regulator</fullName>
    </submittedName>
</protein>
<dbReference type="PROSITE" id="PS50931">
    <property type="entry name" value="HTH_LYSR"/>
    <property type="match status" value="1"/>
</dbReference>
<dbReference type="Pfam" id="PF03466">
    <property type="entry name" value="LysR_substrate"/>
    <property type="match status" value="1"/>
</dbReference>
<name>A0ABV8FUW2_9ACTN</name>
<keyword evidence="7" id="KW-1185">Reference proteome</keyword>